<dbReference type="KEGG" id="nia:A8C56_04745"/>
<comment type="similarity">
    <text evidence="1">Belongs to the myoviridae tail sheath protein family.</text>
</comment>
<gene>
    <name evidence="4" type="ORF">A8C56_04745</name>
</gene>
<organism evidence="4 5">
    <name type="scientific">Niabella ginsenosidivorans</name>
    <dbReference type="NCBI Taxonomy" id="1176587"/>
    <lineage>
        <taxon>Bacteria</taxon>
        <taxon>Pseudomonadati</taxon>
        <taxon>Bacteroidota</taxon>
        <taxon>Chitinophagia</taxon>
        <taxon>Chitinophagales</taxon>
        <taxon>Chitinophagaceae</taxon>
        <taxon>Niabella</taxon>
    </lineage>
</organism>
<dbReference type="PANTHER" id="PTHR35861">
    <property type="match status" value="1"/>
</dbReference>
<evidence type="ECO:0000259" key="3">
    <source>
        <dbReference type="Pfam" id="PF17482"/>
    </source>
</evidence>
<dbReference type="Pfam" id="PF17482">
    <property type="entry name" value="Phage_sheath_1C"/>
    <property type="match status" value="1"/>
</dbReference>
<dbReference type="EMBL" id="CP015772">
    <property type="protein sequence ID" value="ANH80380.1"/>
    <property type="molecule type" value="Genomic_DNA"/>
</dbReference>
<dbReference type="Pfam" id="PF04984">
    <property type="entry name" value="Phage_sheath_1"/>
    <property type="match status" value="1"/>
</dbReference>
<accession>A0A1A9I0Y4</accession>
<keyword evidence="5" id="KW-1185">Reference proteome</keyword>
<dbReference type="PANTHER" id="PTHR35861:SF1">
    <property type="entry name" value="PHAGE TAIL SHEATH PROTEIN"/>
    <property type="match status" value="1"/>
</dbReference>
<evidence type="ECO:0000313" key="5">
    <source>
        <dbReference type="Proteomes" id="UP000077667"/>
    </source>
</evidence>
<dbReference type="InterPro" id="IPR020287">
    <property type="entry name" value="Tail_sheath_C"/>
</dbReference>
<dbReference type="Proteomes" id="UP000077667">
    <property type="component" value="Chromosome"/>
</dbReference>
<feature type="domain" description="Tail sheath protein subtilisin-like" evidence="2">
    <location>
        <begin position="266"/>
        <end position="411"/>
    </location>
</feature>
<protein>
    <submittedName>
        <fullName evidence="4">Phage tail protein</fullName>
    </submittedName>
</protein>
<dbReference type="RefSeq" id="WP_067752738.1">
    <property type="nucleotide sequence ID" value="NZ_CP015772.1"/>
</dbReference>
<dbReference type="Gene3D" id="3.40.50.11780">
    <property type="match status" value="2"/>
</dbReference>
<reference evidence="4 5" key="1">
    <citation type="submission" date="2016-05" db="EMBL/GenBank/DDBJ databases">
        <title>Niabella ginsenosidivorans BS26 whole genome sequencing.</title>
        <authorList>
            <person name="Im W.T."/>
            <person name="Siddiqi M.Z."/>
        </authorList>
    </citation>
    <scope>NUCLEOTIDE SEQUENCE [LARGE SCALE GENOMIC DNA]</scope>
    <source>
        <strain evidence="4 5">BS26</strain>
    </source>
</reference>
<dbReference type="STRING" id="1176587.A8C56_04745"/>
<dbReference type="AlphaFoldDB" id="A0A1A9I0Y4"/>
<proteinExistence type="inferred from homology"/>
<sequence length="530" mass="57480">MPVQTTYPGVYIEEIPSGVRTITGVATSITAFIGRALKGPVNVPVTINNFSDFTRQFGGLWVDSTMSYAVQDFYQNGGSQAIIVRIVNDADTAQFVLPAGAEALTLVATSPGSWANQLLVSVNYNTQDPTAPVLSPPAPPAANLFNLVIYERDETTQQVQKIEEYLRVSLLPESPRFLPRVLQQNSTVLNVRTASDGTWELPVNRPDETTDPVEVDTPVTDGDALTVNEYLGDGADNPGLDAFLKTDLFNLLSIPPPVRGQDTNAAVYTRALDICVKKRAILLVDPPVAWGSNSNNAVSNPIGGLNSLGISGSVARNAALYYPLVYKADPLRENQTDLFVPSGIIAGLIAATDTNRGVWKSPAGVDLGLSGVQALQVSLSDDENGQLNPLGINCLRSFPVIGRVVWGARTMRGADQLADEYKYLAVRRTALYIEESLYRGTKWVVFEPNDEPLWAQIRLNVGAFMHNLFRQGAFQGKTPKDAYLVKCDSETTTQNDINMGVVNILVAFAPLKPAEFVIIKIQQLAGQIDI</sequence>
<dbReference type="InterPro" id="IPR035089">
    <property type="entry name" value="Phage_sheath_subtilisin"/>
</dbReference>
<dbReference type="InterPro" id="IPR052042">
    <property type="entry name" value="Tail_sheath_structural"/>
</dbReference>
<evidence type="ECO:0000313" key="4">
    <source>
        <dbReference type="EMBL" id="ANH80380.1"/>
    </source>
</evidence>
<evidence type="ECO:0000259" key="2">
    <source>
        <dbReference type="Pfam" id="PF04984"/>
    </source>
</evidence>
<dbReference type="OrthoDB" id="9767864at2"/>
<feature type="domain" description="Tail sheath protein C-terminal" evidence="3">
    <location>
        <begin position="420"/>
        <end position="522"/>
    </location>
</feature>
<name>A0A1A9I0Y4_9BACT</name>
<evidence type="ECO:0000256" key="1">
    <source>
        <dbReference type="ARBA" id="ARBA00008005"/>
    </source>
</evidence>